<dbReference type="EMBL" id="JABTTQ020001159">
    <property type="protein sequence ID" value="KAK6134391.1"/>
    <property type="molecule type" value="Genomic_DNA"/>
</dbReference>
<dbReference type="InterPro" id="IPR001810">
    <property type="entry name" value="F-box_dom"/>
</dbReference>
<dbReference type="InterPro" id="IPR050796">
    <property type="entry name" value="SCF_F-box_component"/>
</dbReference>
<protein>
    <recommendedName>
        <fullName evidence="1">F-box domain-containing protein</fullName>
    </recommendedName>
</protein>
<name>A0ABR0VGX7_REHGL</name>
<dbReference type="SMART" id="SM00256">
    <property type="entry name" value="FBOX"/>
    <property type="match status" value="1"/>
</dbReference>
<dbReference type="SUPFAM" id="SSF81383">
    <property type="entry name" value="F-box domain"/>
    <property type="match status" value="1"/>
</dbReference>
<dbReference type="PANTHER" id="PTHR31672:SF13">
    <property type="entry name" value="F-BOX PROTEIN CPR30-LIKE"/>
    <property type="match status" value="1"/>
</dbReference>
<dbReference type="InterPro" id="IPR036047">
    <property type="entry name" value="F-box-like_dom_sf"/>
</dbReference>
<dbReference type="Pfam" id="PF00646">
    <property type="entry name" value="F-box"/>
    <property type="match status" value="1"/>
</dbReference>
<reference evidence="2 3" key="1">
    <citation type="journal article" date="2021" name="Comput. Struct. Biotechnol. J.">
        <title>De novo genome assembly of the potent medicinal plant Rehmannia glutinosa using nanopore technology.</title>
        <authorList>
            <person name="Ma L."/>
            <person name="Dong C."/>
            <person name="Song C."/>
            <person name="Wang X."/>
            <person name="Zheng X."/>
            <person name="Niu Y."/>
            <person name="Chen S."/>
            <person name="Feng W."/>
        </authorList>
    </citation>
    <scope>NUCLEOTIDE SEQUENCE [LARGE SCALE GENOMIC DNA]</scope>
    <source>
        <strain evidence="2">DH-2019</strain>
    </source>
</reference>
<evidence type="ECO:0000259" key="1">
    <source>
        <dbReference type="SMART" id="SM00256"/>
    </source>
</evidence>
<comment type="caution">
    <text evidence="2">The sequence shown here is derived from an EMBL/GenBank/DDBJ whole genome shotgun (WGS) entry which is preliminary data.</text>
</comment>
<dbReference type="PANTHER" id="PTHR31672">
    <property type="entry name" value="BNACNNG10540D PROTEIN"/>
    <property type="match status" value="1"/>
</dbReference>
<dbReference type="NCBIfam" id="TIGR01640">
    <property type="entry name" value="F_box_assoc_1"/>
    <property type="match status" value="2"/>
</dbReference>
<sequence>MADYLCEGIIINILHRLPVKTLLRCTSVCKSWYSLITAPEFISSHLKFAAASPFLLLRRCIRNSEGYDFDYKVVRITYVDCVRGKPQIELYKLSTGFWQDMSYLELDHVIYNKSRQAYVNGATHWVARHLDSYDLIVFFDMCREVFGEMPLPVSLVNNDLMRSKDLVVYMESLALILWNMNGAEPCFCVWVMKEYGVQESWIKHFSFDFHDFGGRFLRPLWVRNKGEVITVCQDGRLISYDPDGGEVKDLGVHGSRSDDYRRSIHVESYVESLILIGRGPYASDSATCKNYQLCTPVIVILSVAVEVIMSITRKEIASVAMEVTLEVGRKITLPPPKSTFESTWPCMCVLGFGFDAKNDDYKVVRVAYCPVEYGYSVPPKVEVYALSERKWRGISGKIPRSWMVDYFWSQAFVNGNVHWIAYRSNAMRAEVENVIIVFDMSNELFDEMPLPDTLTSELPYNLNTAVFGQSLGIYQYDVRVCSESCSVWVMNKYGDAKSWVKKFNIDLEGGVGMVLGVRRNGDVLLSARNGELIAYNPDTEETMKLGILGTKDSFYVCSHVESLALLIEVKKHEKGHRATIMVKMHTVGLRMVSLGGSPKGTDMMYGGNDTY</sequence>
<keyword evidence="3" id="KW-1185">Reference proteome</keyword>
<evidence type="ECO:0000313" key="3">
    <source>
        <dbReference type="Proteomes" id="UP001318860"/>
    </source>
</evidence>
<feature type="domain" description="F-box" evidence="1">
    <location>
        <begin position="5"/>
        <end position="45"/>
    </location>
</feature>
<dbReference type="Gene3D" id="1.20.1280.50">
    <property type="match status" value="1"/>
</dbReference>
<accession>A0ABR0VGX7</accession>
<dbReference type="Pfam" id="PF07734">
    <property type="entry name" value="FBA_1"/>
    <property type="match status" value="2"/>
</dbReference>
<dbReference type="InterPro" id="IPR006527">
    <property type="entry name" value="F-box-assoc_dom_typ1"/>
</dbReference>
<dbReference type="InterPro" id="IPR017451">
    <property type="entry name" value="F-box-assoc_interact_dom"/>
</dbReference>
<evidence type="ECO:0000313" key="2">
    <source>
        <dbReference type="EMBL" id="KAK6134391.1"/>
    </source>
</evidence>
<proteinExistence type="predicted"/>
<gene>
    <name evidence="2" type="ORF">DH2020_031880</name>
</gene>
<dbReference type="Proteomes" id="UP001318860">
    <property type="component" value="Unassembled WGS sequence"/>
</dbReference>
<organism evidence="2 3">
    <name type="scientific">Rehmannia glutinosa</name>
    <name type="common">Chinese foxglove</name>
    <dbReference type="NCBI Taxonomy" id="99300"/>
    <lineage>
        <taxon>Eukaryota</taxon>
        <taxon>Viridiplantae</taxon>
        <taxon>Streptophyta</taxon>
        <taxon>Embryophyta</taxon>
        <taxon>Tracheophyta</taxon>
        <taxon>Spermatophyta</taxon>
        <taxon>Magnoliopsida</taxon>
        <taxon>eudicotyledons</taxon>
        <taxon>Gunneridae</taxon>
        <taxon>Pentapetalae</taxon>
        <taxon>asterids</taxon>
        <taxon>lamiids</taxon>
        <taxon>Lamiales</taxon>
        <taxon>Orobanchaceae</taxon>
        <taxon>Rehmannieae</taxon>
        <taxon>Rehmannia</taxon>
    </lineage>
</organism>
<dbReference type="CDD" id="cd22157">
    <property type="entry name" value="F-box_AtFBW1-like"/>
    <property type="match status" value="1"/>
</dbReference>